<evidence type="ECO:0000256" key="2">
    <source>
        <dbReference type="ARBA" id="ARBA00022730"/>
    </source>
</evidence>
<proteinExistence type="inferred from homology"/>
<keyword evidence="2 7" id="KW-0699">rRNA-binding</keyword>
<feature type="domain" description="Ribosomal protein L9" evidence="8">
    <location>
        <begin position="13"/>
        <end position="40"/>
    </location>
</feature>
<keyword evidence="5 7" id="KW-0687">Ribonucleoprotein</keyword>
<evidence type="ECO:0000256" key="7">
    <source>
        <dbReference type="HAMAP-Rule" id="MF_00503"/>
    </source>
</evidence>
<dbReference type="FunFam" id="3.10.430.100:FF:000006">
    <property type="entry name" value="50S ribosomal protein L9"/>
    <property type="match status" value="1"/>
</dbReference>
<dbReference type="AlphaFoldDB" id="F8CDR2"/>
<evidence type="ECO:0000256" key="3">
    <source>
        <dbReference type="ARBA" id="ARBA00022884"/>
    </source>
</evidence>
<dbReference type="InterPro" id="IPR020069">
    <property type="entry name" value="Ribosomal_bL9_C"/>
</dbReference>
<dbReference type="Pfam" id="PF03948">
    <property type="entry name" value="Ribosomal_L9_C"/>
    <property type="match status" value="1"/>
</dbReference>
<dbReference type="InterPro" id="IPR020594">
    <property type="entry name" value="Ribosomal_bL9_bac/chp"/>
</dbReference>
<dbReference type="PANTHER" id="PTHR21368">
    <property type="entry name" value="50S RIBOSOMAL PROTEIN L9"/>
    <property type="match status" value="1"/>
</dbReference>
<organism evidence="9 10">
    <name type="scientific">Myxococcus fulvus (strain ATCC BAA-855 / HW-1)</name>
    <dbReference type="NCBI Taxonomy" id="483219"/>
    <lineage>
        <taxon>Bacteria</taxon>
        <taxon>Pseudomonadati</taxon>
        <taxon>Myxococcota</taxon>
        <taxon>Myxococcia</taxon>
        <taxon>Myxococcales</taxon>
        <taxon>Cystobacterineae</taxon>
        <taxon>Myxococcaceae</taxon>
        <taxon>Myxococcus</taxon>
    </lineage>
</organism>
<evidence type="ECO:0000256" key="6">
    <source>
        <dbReference type="ARBA" id="ARBA00035292"/>
    </source>
</evidence>
<protein>
    <recommendedName>
        <fullName evidence="6 7">Large ribosomal subunit protein bL9</fullName>
    </recommendedName>
</protein>
<dbReference type="SUPFAM" id="SSF55653">
    <property type="entry name" value="Ribosomal protein L9 C-domain"/>
    <property type="match status" value="1"/>
</dbReference>
<dbReference type="eggNOG" id="COG0359">
    <property type="taxonomic scope" value="Bacteria"/>
</dbReference>
<accession>F8CDR2</accession>
<evidence type="ECO:0000313" key="10">
    <source>
        <dbReference type="Proteomes" id="UP000000488"/>
    </source>
</evidence>
<dbReference type="SUPFAM" id="SSF55658">
    <property type="entry name" value="L9 N-domain-like"/>
    <property type="match status" value="1"/>
</dbReference>
<dbReference type="InterPro" id="IPR036935">
    <property type="entry name" value="Ribosomal_bL9_N_sf"/>
</dbReference>
<dbReference type="Proteomes" id="UP000000488">
    <property type="component" value="Chromosome"/>
</dbReference>
<dbReference type="InterPro" id="IPR009027">
    <property type="entry name" value="Ribosomal_bL9/RNase_H1_N"/>
</dbReference>
<dbReference type="HAMAP" id="MF_00503">
    <property type="entry name" value="Ribosomal_bL9"/>
    <property type="match status" value="1"/>
</dbReference>
<dbReference type="InterPro" id="IPR000244">
    <property type="entry name" value="Ribosomal_bL9"/>
</dbReference>
<dbReference type="GO" id="GO:0003735">
    <property type="term" value="F:structural constituent of ribosome"/>
    <property type="evidence" value="ECO:0007669"/>
    <property type="project" value="InterPro"/>
</dbReference>
<dbReference type="InterPro" id="IPR020070">
    <property type="entry name" value="Ribosomal_bL9_N"/>
</dbReference>
<name>F8CDR2_MYXFH</name>
<dbReference type="GO" id="GO:1990904">
    <property type="term" value="C:ribonucleoprotein complex"/>
    <property type="evidence" value="ECO:0007669"/>
    <property type="project" value="UniProtKB-KW"/>
</dbReference>
<evidence type="ECO:0000256" key="1">
    <source>
        <dbReference type="ARBA" id="ARBA00010605"/>
    </source>
</evidence>
<dbReference type="STRING" id="483219.LILAB_33355"/>
<keyword evidence="4 7" id="KW-0689">Ribosomal protein</keyword>
<keyword evidence="3 7" id="KW-0694">RNA-binding</keyword>
<dbReference type="FunFam" id="3.40.5.10:FF:000003">
    <property type="entry name" value="50S ribosomal protein L9"/>
    <property type="match status" value="1"/>
</dbReference>
<sequence>MKVILREDIEHLGKSGELVTVKDGYGRNFLLPRKKAVLASEQNLRQLEHEKAVIAARNAKLKGAAEEQAKKIGAIKVSIKRRVGEQDKLFGSVTALDIAEAVAAEGQSIDRRHIHLPEPIKALGNYEVELRLHREVVAKIKLEVLPE</sequence>
<gene>
    <name evidence="7 9" type="primary">rplI</name>
    <name evidence="9" type="ordered locus">LILAB_33355</name>
</gene>
<dbReference type="GO" id="GO:0006412">
    <property type="term" value="P:translation"/>
    <property type="evidence" value="ECO:0007669"/>
    <property type="project" value="UniProtKB-UniRule"/>
</dbReference>
<dbReference type="HOGENOM" id="CLU_078938_3_0_7"/>
<evidence type="ECO:0000256" key="5">
    <source>
        <dbReference type="ARBA" id="ARBA00023274"/>
    </source>
</evidence>
<evidence type="ECO:0000313" key="9">
    <source>
        <dbReference type="EMBL" id="AEI68552.1"/>
    </source>
</evidence>
<evidence type="ECO:0000259" key="8">
    <source>
        <dbReference type="PROSITE" id="PS00651"/>
    </source>
</evidence>
<dbReference type="Pfam" id="PF01281">
    <property type="entry name" value="Ribosomal_L9_N"/>
    <property type="match status" value="1"/>
</dbReference>
<dbReference type="Gene3D" id="3.40.5.10">
    <property type="entry name" value="Ribosomal protein L9, N-terminal domain"/>
    <property type="match status" value="1"/>
</dbReference>
<dbReference type="EMBL" id="CP002830">
    <property type="protein sequence ID" value="AEI68552.1"/>
    <property type="molecule type" value="Genomic_DNA"/>
</dbReference>
<dbReference type="PROSITE" id="PS00651">
    <property type="entry name" value="RIBOSOMAL_L9"/>
    <property type="match status" value="1"/>
</dbReference>
<reference evidence="9 10" key="1">
    <citation type="journal article" date="2011" name="J. Bacteriol.">
        <title>Genome sequence of the halotolerant marine bacterium Myxococcus fulvus HW-1.</title>
        <authorList>
            <person name="Li Z.F."/>
            <person name="Li X."/>
            <person name="Liu H."/>
            <person name="Liu X."/>
            <person name="Han K."/>
            <person name="Wu Z.H."/>
            <person name="Hu W."/>
            <person name="Li F.F."/>
            <person name="Li Y.Z."/>
        </authorList>
    </citation>
    <scope>NUCLEOTIDE SEQUENCE [LARGE SCALE GENOMIC DNA]</scope>
    <source>
        <strain evidence="10">ATCC BAA-855 / HW-1</strain>
    </source>
</reference>
<dbReference type="Gene3D" id="3.10.430.100">
    <property type="entry name" value="Ribosomal protein L9, C-terminal domain"/>
    <property type="match status" value="1"/>
</dbReference>
<evidence type="ECO:0000256" key="4">
    <source>
        <dbReference type="ARBA" id="ARBA00022980"/>
    </source>
</evidence>
<dbReference type="InterPro" id="IPR036791">
    <property type="entry name" value="Ribosomal_bL9_C_sf"/>
</dbReference>
<comment type="similarity">
    <text evidence="1 7">Belongs to the bacterial ribosomal protein bL9 family.</text>
</comment>
<dbReference type="GO" id="GO:0019843">
    <property type="term" value="F:rRNA binding"/>
    <property type="evidence" value="ECO:0007669"/>
    <property type="project" value="UniProtKB-UniRule"/>
</dbReference>
<dbReference type="GO" id="GO:0005840">
    <property type="term" value="C:ribosome"/>
    <property type="evidence" value="ECO:0007669"/>
    <property type="project" value="UniProtKB-KW"/>
</dbReference>
<dbReference type="KEGG" id="mfu:LILAB_33355"/>
<comment type="function">
    <text evidence="7">Binds to the 23S rRNA.</text>
</comment>
<dbReference type="NCBIfam" id="TIGR00158">
    <property type="entry name" value="L9"/>
    <property type="match status" value="1"/>
</dbReference>